<dbReference type="InterPro" id="IPR039424">
    <property type="entry name" value="SBP_5"/>
</dbReference>
<dbReference type="RefSeq" id="WP_108690742.1">
    <property type="nucleotide sequence ID" value="NZ_QCYH01000001.1"/>
</dbReference>
<keyword evidence="3" id="KW-0813">Transport</keyword>
<comment type="similarity">
    <text evidence="2">Belongs to the bacterial solute-binding protein 5 family.</text>
</comment>
<name>A0A2T7GC58_9RHOB</name>
<accession>A0A2T7GC58</accession>
<evidence type="ECO:0000256" key="3">
    <source>
        <dbReference type="ARBA" id="ARBA00022448"/>
    </source>
</evidence>
<dbReference type="OrthoDB" id="9803988at2"/>
<dbReference type="GO" id="GO:0030288">
    <property type="term" value="C:outer membrane-bounded periplasmic space"/>
    <property type="evidence" value="ECO:0007669"/>
    <property type="project" value="UniProtKB-ARBA"/>
</dbReference>
<proteinExistence type="inferred from homology"/>
<dbReference type="GO" id="GO:1904680">
    <property type="term" value="F:peptide transmembrane transporter activity"/>
    <property type="evidence" value="ECO:0007669"/>
    <property type="project" value="TreeGrafter"/>
</dbReference>
<evidence type="ECO:0000313" key="8">
    <source>
        <dbReference type="Proteomes" id="UP000244446"/>
    </source>
</evidence>
<comment type="caution">
    <text evidence="7">The sequence shown here is derived from an EMBL/GenBank/DDBJ whole genome shotgun (WGS) entry which is preliminary data.</text>
</comment>
<dbReference type="PANTHER" id="PTHR30290">
    <property type="entry name" value="PERIPLASMIC BINDING COMPONENT OF ABC TRANSPORTER"/>
    <property type="match status" value="1"/>
</dbReference>
<feature type="chain" id="PRO_5015606316" evidence="5">
    <location>
        <begin position="23"/>
        <end position="511"/>
    </location>
</feature>
<dbReference type="Pfam" id="PF00496">
    <property type="entry name" value="SBP_bac_5"/>
    <property type="match status" value="1"/>
</dbReference>
<comment type="subcellular location">
    <subcellularLocation>
        <location evidence="1">Periplasm</location>
    </subcellularLocation>
</comment>
<sequence length="511" mass="55957">MKRRNLMGTAALLALAPLAVMAQDTTLTWGKPAEITGFDVHVAGTVASWEMYQMVYETLLTTDADLGLAAGLAESWEQTSPTTYTLTLREGAKFSNGRAVTPDDVIGSLERIKNPETASYWSPQLGDIASMEADGERGIKVELASPQATFLPALAHITAAILPMQELKDGSFDPAAQMLGSGPFMVESHKQDESWTLARNPHYWREGYPLADMLEVPIIPDESARIAALRDGRIDFTSFENPDAQGMLANAGNIKVEAQQTTNYYRFDVNALDEASPFHYKRVRQAMNLALDRDAINDFVFGGTTAPDYPVPGAFGKEACRDLDTYAMPRDQRLEKARGLLEEAGNTSPEVALTLSSANPVLGRIGQVVQQSLGEAGFDVSLDQVPTAEYLQKVFTDGDFDFSASWLAGYTDPGMVIKWWNPEFAVWNGVFQENVPELSQALDDVGAMQDGAERDAKLTEICRMIDDGANLLALVGKSDYLAYRDDQVDVVLAERSGSANTYQFIAEFEPK</sequence>
<dbReference type="PIRSF" id="PIRSF002741">
    <property type="entry name" value="MppA"/>
    <property type="match status" value="1"/>
</dbReference>
<organism evidence="7 8">
    <name type="scientific">Pelagivirga sediminicola</name>
    <dbReference type="NCBI Taxonomy" id="2170575"/>
    <lineage>
        <taxon>Bacteria</taxon>
        <taxon>Pseudomonadati</taxon>
        <taxon>Pseudomonadota</taxon>
        <taxon>Alphaproteobacteria</taxon>
        <taxon>Rhodobacterales</taxon>
        <taxon>Paracoccaceae</taxon>
        <taxon>Pelagivirga</taxon>
    </lineage>
</organism>
<feature type="domain" description="Solute-binding protein family 5" evidence="6">
    <location>
        <begin position="70"/>
        <end position="421"/>
    </location>
</feature>
<feature type="signal peptide" evidence="5">
    <location>
        <begin position="1"/>
        <end position="22"/>
    </location>
</feature>
<evidence type="ECO:0000256" key="1">
    <source>
        <dbReference type="ARBA" id="ARBA00004418"/>
    </source>
</evidence>
<dbReference type="GO" id="GO:0015833">
    <property type="term" value="P:peptide transport"/>
    <property type="evidence" value="ECO:0007669"/>
    <property type="project" value="TreeGrafter"/>
</dbReference>
<dbReference type="AlphaFoldDB" id="A0A2T7GC58"/>
<dbReference type="Proteomes" id="UP000244446">
    <property type="component" value="Unassembled WGS sequence"/>
</dbReference>
<dbReference type="GO" id="GO:0043190">
    <property type="term" value="C:ATP-binding cassette (ABC) transporter complex"/>
    <property type="evidence" value="ECO:0007669"/>
    <property type="project" value="InterPro"/>
</dbReference>
<evidence type="ECO:0000256" key="4">
    <source>
        <dbReference type="ARBA" id="ARBA00022729"/>
    </source>
</evidence>
<dbReference type="PANTHER" id="PTHR30290:SF10">
    <property type="entry name" value="PERIPLASMIC OLIGOPEPTIDE-BINDING PROTEIN-RELATED"/>
    <property type="match status" value="1"/>
</dbReference>
<keyword evidence="4 5" id="KW-0732">Signal</keyword>
<dbReference type="EMBL" id="QCYH01000001">
    <property type="protein sequence ID" value="PVA11996.1"/>
    <property type="molecule type" value="Genomic_DNA"/>
</dbReference>
<evidence type="ECO:0000313" key="7">
    <source>
        <dbReference type="EMBL" id="PVA11996.1"/>
    </source>
</evidence>
<dbReference type="CDD" id="cd00995">
    <property type="entry name" value="PBP2_NikA_DppA_OppA_like"/>
    <property type="match status" value="1"/>
</dbReference>
<dbReference type="Gene3D" id="3.10.105.10">
    <property type="entry name" value="Dipeptide-binding Protein, Domain 3"/>
    <property type="match status" value="1"/>
</dbReference>
<evidence type="ECO:0000256" key="2">
    <source>
        <dbReference type="ARBA" id="ARBA00005695"/>
    </source>
</evidence>
<gene>
    <name evidence="7" type="ORF">DC366_03505</name>
</gene>
<evidence type="ECO:0000256" key="5">
    <source>
        <dbReference type="SAM" id="SignalP"/>
    </source>
</evidence>
<protein>
    <submittedName>
        <fullName evidence="7">ABC transporter substrate-binding protein</fullName>
    </submittedName>
</protein>
<keyword evidence="8" id="KW-1185">Reference proteome</keyword>
<dbReference type="SUPFAM" id="SSF53850">
    <property type="entry name" value="Periplasmic binding protein-like II"/>
    <property type="match status" value="1"/>
</dbReference>
<reference evidence="7 8" key="1">
    <citation type="submission" date="2018-04" db="EMBL/GenBank/DDBJ databases">
        <title>Pelagivirga bohaiensis gen. nov., sp. nov., a bacterium isolated from the Bohai Sea.</title>
        <authorList>
            <person name="Ji X."/>
        </authorList>
    </citation>
    <scope>NUCLEOTIDE SEQUENCE [LARGE SCALE GENOMIC DNA]</scope>
    <source>
        <strain evidence="7 8">BH-SD19</strain>
    </source>
</reference>
<dbReference type="Gene3D" id="3.40.190.10">
    <property type="entry name" value="Periplasmic binding protein-like II"/>
    <property type="match status" value="1"/>
</dbReference>
<dbReference type="InterPro" id="IPR000914">
    <property type="entry name" value="SBP_5_dom"/>
</dbReference>
<evidence type="ECO:0000259" key="6">
    <source>
        <dbReference type="Pfam" id="PF00496"/>
    </source>
</evidence>
<dbReference type="InterPro" id="IPR030678">
    <property type="entry name" value="Peptide/Ni-bd"/>
</dbReference>